<protein>
    <recommendedName>
        <fullName evidence="2">adenosylhomocysteine nucleosidase</fullName>
        <ecNumber evidence="2">3.2.2.9</ecNumber>
    </recommendedName>
</protein>
<evidence type="ECO:0000256" key="3">
    <source>
        <dbReference type="ARBA" id="ARBA00022605"/>
    </source>
</evidence>
<keyword evidence="3" id="KW-0028">Amino-acid biosynthesis</keyword>
<dbReference type="SUPFAM" id="SSF53167">
    <property type="entry name" value="Purine and uridine phosphorylases"/>
    <property type="match status" value="1"/>
</dbReference>
<reference evidence="7" key="1">
    <citation type="journal article" date="2014" name="Int. J. Syst. Evol. Microbiol.">
        <title>Complete genome sequence of Corynebacterium casei LMG S-19264T (=DSM 44701T), isolated from a smear-ripened cheese.</title>
        <authorList>
            <consortium name="US DOE Joint Genome Institute (JGI-PGF)"/>
            <person name="Walter F."/>
            <person name="Albersmeier A."/>
            <person name="Kalinowski J."/>
            <person name="Ruckert C."/>
        </authorList>
    </citation>
    <scope>NUCLEOTIDE SEQUENCE</scope>
    <source>
        <strain evidence="7">CGMCC 1.12698</strain>
    </source>
</reference>
<dbReference type="NCBIfam" id="TIGR01704">
    <property type="entry name" value="MTA_SAH-Nsdase"/>
    <property type="match status" value="1"/>
</dbReference>
<dbReference type="PANTHER" id="PTHR46832:SF1">
    <property type="entry name" value="5'-METHYLTHIOADENOSINE_S-ADENOSYLHOMOCYSTEINE NUCLEOSIDASE"/>
    <property type="match status" value="1"/>
</dbReference>
<dbReference type="Proteomes" id="UP000605259">
    <property type="component" value="Unassembled WGS sequence"/>
</dbReference>
<evidence type="ECO:0000256" key="1">
    <source>
        <dbReference type="ARBA" id="ARBA00004945"/>
    </source>
</evidence>
<evidence type="ECO:0000256" key="5">
    <source>
        <dbReference type="ARBA" id="ARBA00023167"/>
    </source>
</evidence>
<dbReference type="InterPro" id="IPR000845">
    <property type="entry name" value="Nucleoside_phosphorylase_d"/>
</dbReference>
<dbReference type="CDD" id="cd09008">
    <property type="entry name" value="MTAN"/>
    <property type="match status" value="1"/>
</dbReference>
<evidence type="ECO:0000259" key="6">
    <source>
        <dbReference type="Pfam" id="PF01048"/>
    </source>
</evidence>
<keyword evidence="8" id="KW-1185">Reference proteome</keyword>
<dbReference type="GO" id="GO:0019509">
    <property type="term" value="P:L-methionine salvage from methylthioadenosine"/>
    <property type="evidence" value="ECO:0007669"/>
    <property type="project" value="InterPro"/>
</dbReference>
<dbReference type="GO" id="GO:0005829">
    <property type="term" value="C:cytosol"/>
    <property type="evidence" value="ECO:0007669"/>
    <property type="project" value="TreeGrafter"/>
</dbReference>
<sequence>MIGIIGAMQIEIEKIKQHMTITSKARIAGFSFYRGCIGDTEVVLTKCSVGKVNAAACTQLLINKYDVTCIINTGIAGGMHESLNLGDVVISTDVTYHDVRQIQMKNFSPFQESFFANERLIEVAEASCKQVGVTSHTGRIVTGDSFVSDDEQKRQLVETYEPYAVEMEGAAIGHIAYMNKCPFVVIRSISDLANGQATVDYEQFKEIAANHSASIVVKMTEQLMMTRELKYEY</sequence>
<comment type="pathway">
    <text evidence="1">Amino-acid biosynthesis; L-methionine biosynthesis via salvage pathway; S-methyl-5-thio-alpha-D-ribose 1-phosphate from S-methyl-5'-thioadenosine (hydrolase route): step 1/2.</text>
</comment>
<dbReference type="EMBL" id="BMFK01000001">
    <property type="protein sequence ID" value="GGE57409.1"/>
    <property type="molecule type" value="Genomic_DNA"/>
</dbReference>
<comment type="caution">
    <text evidence="7">The sequence shown here is derived from an EMBL/GenBank/DDBJ whole genome shotgun (WGS) entry which is preliminary data.</text>
</comment>
<dbReference type="NCBIfam" id="NF004079">
    <property type="entry name" value="PRK05584.1"/>
    <property type="match status" value="1"/>
</dbReference>
<accession>A0A917ALM6</accession>
<dbReference type="InterPro" id="IPR010049">
    <property type="entry name" value="MTA_SAH_Nsdase"/>
</dbReference>
<evidence type="ECO:0000313" key="8">
    <source>
        <dbReference type="Proteomes" id="UP000605259"/>
    </source>
</evidence>
<dbReference type="RefSeq" id="WP_188386846.1">
    <property type="nucleotide sequence ID" value="NZ_BMFK01000001.1"/>
</dbReference>
<dbReference type="AlphaFoldDB" id="A0A917ALM6"/>
<keyword evidence="5" id="KW-0486">Methionine biosynthesis</keyword>
<reference evidence="7" key="2">
    <citation type="submission" date="2020-09" db="EMBL/GenBank/DDBJ databases">
        <authorList>
            <person name="Sun Q."/>
            <person name="Zhou Y."/>
        </authorList>
    </citation>
    <scope>NUCLEOTIDE SEQUENCE</scope>
    <source>
        <strain evidence="7">CGMCC 1.12698</strain>
    </source>
</reference>
<name>A0A917ALM6_9BACI</name>
<dbReference type="GO" id="GO:0008930">
    <property type="term" value="F:methylthioadenosine nucleosidase activity"/>
    <property type="evidence" value="ECO:0007669"/>
    <property type="project" value="InterPro"/>
</dbReference>
<dbReference type="EC" id="3.2.2.9" evidence="2"/>
<organism evidence="7 8">
    <name type="scientific">Priestia taiwanensis</name>
    <dbReference type="NCBI Taxonomy" id="1347902"/>
    <lineage>
        <taxon>Bacteria</taxon>
        <taxon>Bacillati</taxon>
        <taxon>Bacillota</taxon>
        <taxon>Bacilli</taxon>
        <taxon>Bacillales</taxon>
        <taxon>Bacillaceae</taxon>
        <taxon>Priestia</taxon>
    </lineage>
</organism>
<evidence type="ECO:0000256" key="2">
    <source>
        <dbReference type="ARBA" id="ARBA00011974"/>
    </source>
</evidence>
<dbReference type="NCBIfam" id="NF011286">
    <property type="entry name" value="PRK14697.1"/>
    <property type="match status" value="1"/>
</dbReference>
<proteinExistence type="predicted"/>
<evidence type="ECO:0000313" key="7">
    <source>
        <dbReference type="EMBL" id="GGE57409.1"/>
    </source>
</evidence>
<dbReference type="Pfam" id="PF01048">
    <property type="entry name" value="PNP_UDP_1"/>
    <property type="match status" value="1"/>
</dbReference>
<gene>
    <name evidence="7" type="primary">pfs</name>
    <name evidence="7" type="ORF">GCM10007140_04750</name>
</gene>
<dbReference type="InterPro" id="IPR035994">
    <property type="entry name" value="Nucleoside_phosphorylase_sf"/>
</dbReference>
<evidence type="ECO:0000256" key="4">
    <source>
        <dbReference type="ARBA" id="ARBA00022801"/>
    </source>
</evidence>
<feature type="domain" description="Nucleoside phosphorylase" evidence="6">
    <location>
        <begin position="2"/>
        <end position="219"/>
    </location>
</feature>
<dbReference type="GO" id="GO:0008782">
    <property type="term" value="F:adenosylhomocysteine nucleosidase activity"/>
    <property type="evidence" value="ECO:0007669"/>
    <property type="project" value="UniProtKB-EC"/>
</dbReference>
<keyword evidence="4" id="KW-0378">Hydrolase</keyword>
<dbReference type="PANTHER" id="PTHR46832">
    <property type="entry name" value="5'-METHYLTHIOADENOSINE/S-ADENOSYLHOMOCYSTEINE NUCLEOSIDASE"/>
    <property type="match status" value="1"/>
</dbReference>
<dbReference type="GO" id="GO:0009164">
    <property type="term" value="P:nucleoside catabolic process"/>
    <property type="evidence" value="ECO:0007669"/>
    <property type="project" value="InterPro"/>
</dbReference>
<dbReference type="GO" id="GO:0019284">
    <property type="term" value="P:L-methionine salvage from S-adenosylmethionine"/>
    <property type="evidence" value="ECO:0007669"/>
    <property type="project" value="TreeGrafter"/>
</dbReference>
<dbReference type="Gene3D" id="3.40.50.1580">
    <property type="entry name" value="Nucleoside phosphorylase domain"/>
    <property type="match status" value="1"/>
</dbReference>